<keyword evidence="3" id="KW-1185">Reference proteome</keyword>
<accession>A0A1W1YZL1</accession>
<organism evidence="2 3">
    <name type="scientific">Primorskyibacter flagellatus</name>
    <dbReference type="NCBI Taxonomy" id="1387277"/>
    <lineage>
        <taxon>Bacteria</taxon>
        <taxon>Pseudomonadati</taxon>
        <taxon>Pseudomonadota</taxon>
        <taxon>Alphaproteobacteria</taxon>
        <taxon>Rhodobacterales</taxon>
        <taxon>Roseobacteraceae</taxon>
        <taxon>Primorskyibacter</taxon>
    </lineage>
</organism>
<dbReference type="AlphaFoldDB" id="A0A1W1YZL1"/>
<sequence length="71" mass="8388">MNADPILQTIFRMVTRRLIGRGVNAGIDKAVGPKEPQEKLTPEERKQRRKMRQQTRQAKQAMRATRKIRRF</sequence>
<proteinExistence type="predicted"/>
<evidence type="ECO:0000256" key="1">
    <source>
        <dbReference type="SAM" id="MobiDB-lite"/>
    </source>
</evidence>
<name>A0A1W1YZL1_9RHOB</name>
<gene>
    <name evidence="2" type="ORF">SAMN06295998_10191</name>
</gene>
<dbReference type="EMBL" id="FWYD01000001">
    <property type="protein sequence ID" value="SMC41522.1"/>
    <property type="molecule type" value="Genomic_DNA"/>
</dbReference>
<dbReference type="RefSeq" id="WP_084349846.1">
    <property type="nucleotide sequence ID" value="NZ_FWYD01000001.1"/>
</dbReference>
<protein>
    <submittedName>
        <fullName evidence="2">Uncharacterized protein</fullName>
    </submittedName>
</protein>
<feature type="compositionally biased region" description="Low complexity" evidence="1">
    <location>
        <begin position="54"/>
        <end position="63"/>
    </location>
</feature>
<feature type="compositionally biased region" description="Basic and acidic residues" evidence="1">
    <location>
        <begin position="31"/>
        <end position="46"/>
    </location>
</feature>
<evidence type="ECO:0000313" key="3">
    <source>
        <dbReference type="Proteomes" id="UP000192330"/>
    </source>
</evidence>
<reference evidence="2 3" key="1">
    <citation type="submission" date="2017-04" db="EMBL/GenBank/DDBJ databases">
        <authorList>
            <person name="Afonso C.L."/>
            <person name="Miller P.J."/>
            <person name="Scott M.A."/>
            <person name="Spackman E."/>
            <person name="Goraichik I."/>
            <person name="Dimitrov K.M."/>
            <person name="Suarez D.L."/>
            <person name="Swayne D.E."/>
        </authorList>
    </citation>
    <scope>NUCLEOTIDE SEQUENCE [LARGE SCALE GENOMIC DNA]</scope>
    <source>
        <strain evidence="2 3">CGMCC 1.12644</strain>
    </source>
</reference>
<dbReference type="STRING" id="1387277.SAMN06295998_10191"/>
<feature type="region of interest" description="Disordered" evidence="1">
    <location>
        <begin position="29"/>
        <end position="71"/>
    </location>
</feature>
<evidence type="ECO:0000313" key="2">
    <source>
        <dbReference type="EMBL" id="SMC41522.1"/>
    </source>
</evidence>
<dbReference type="Proteomes" id="UP000192330">
    <property type="component" value="Unassembled WGS sequence"/>
</dbReference>